<name>A0A9X2FFZ2_9LACO</name>
<dbReference type="HAMAP" id="MF_01031">
    <property type="entry name" value="LeuD_type1"/>
    <property type="match status" value="1"/>
</dbReference>
<comment type="catalytic activity">
    <reaction evidence="1 10">
        <text>(2R,3S)-3-isopropylmalate = (2S)-2-isopropylmalate</text>
        <dbReference type="Rhea" id="RHEA:32287"/>
        <dbReference type="ChEBI" id="CHEBI:1178"/>
        <dbReference type="ChEBI" id="CHEBI:35121"/>
        <dbReference type="EC" id="4.2.1.33"/>
    </reaction>
</comment>
<dbReference type="NCBIfam" id="NF002458">
    <property type="entry name" value="PRK01641.1"/>
    <property type="match status" value="1"/>
</dbReference>
<protein>
    <recommendedName>
        <fullName evidence="10">3-isopropylmalate dehydratase small subunit</fullName>
        <ecNumber evidence="10">4.2.1.33</ecNumber>
    </recommendedName>
    <alternativeName>
        <fullName evidence="10">Alpha-IPM isomerase</fullName>
        <shortName evidence="10">IPMI</shortName>
    </alternativeName>
    <alternativeName>
        <fullName evidence="10">Isopropylmalate isomerase</fullName>
    </alternativeName>
</protein>
<reference evidence="12 13" key="1">
    <citation type="journal article" date="2023" name="Int. J. Syst. Evol. Microbiol.">
        <title>Ligilactobacillus ubinensis sp. nov., a novel species isolated from the wild ferment of a durian fruit (Durio zibethinus).</title>
        <authorList>
            <person name="Heng Y.C."/>
            <person name="Menon N."/>
            <person name="Chen B."/>
            <person name="Loo B.Z.L."/>
            <person name="Wong G.W.J."/>
            <person name="Lim A.C.H."/>
            <person name="Silvaraju S."/>
            <person name="Kittelmann S."/>
        </authorList>
    </citation>
    <scope>NUCLEOTIDE SEQUENCE [LARGE SCALE GENOMIC DNA]</scope>
    <source>
        <strain evidence="12 13">WILCCON 0076</strain>
    </source>
</reference>
<keyword evidence="13" id="KW-1185">Reference proteome</keyword>
<dbReference type="InterPro" id="IPR050075">
    <property type="entry name" value="LeuD"/>
</dbReference>
<dbReference type="AlphaFoldDB" id="A0A9X2FFZ2"/>
<dbReference type="Pfam" id="PF00694">
    <property type="entry name" value="Aconitase_C"/>
    <property type="match status" value="1"/>
</dbReference>
<dbReference type="InterPro" id="IPR004431">
    <property type="entry name" value="3-IsopropMal_deHydase_ssu"/>
</dbReference>
<comment type="similarity">
    <text evidence="4 10">Belongs to the LeuD family. LeuD type 1 subfamily.</text>
</comment>
<proteinExistence type="inferred from homology"/>
<dbReference type="FunFam" id="3.20.19.10:FF:000003">
    <property type="entry name" value="3-isopropylmalate dehydratase small subunit"/>
    <property type="match status" value="1"/>
</dbReference>
<evidence type="ECO:0000313" key="13">
    <source>
        <dbReference type="Proteomes" id="UP001139006"/>
    </source>
</evidence>
<dbReference type="Gene3D" id="3.20.19.10">
    <property type="entry name" value="Aconitase, domain 4"/>
    <property type="match status" value="1"/>
</dbReference>
<evidence type="ECO:0000256" key="3">
    <source>
        <dbReference type="ARBA" id="ARBA00004729"/>
    </source>
</evidence>
<feature type="domain" description="Aconitase A/isopropylmalate dehydratase small subunit swivel" evidence="11">
    <location>
        <begin position="4"/>
        <end position="123"/>
    </location>
</feature>
<dbReference type="InterPro" id="IPR015928">
    <property type="entry name" value="Aconitase/3IPM_dehydase_swvl"/>
</dbReference>
<dbReference type="InterPro" id="IPR000573">
    <property type="entry name" value="AconitaseA/IPMdHydase_ssu_swvl"/>
</dbReference>
<evidence type="ECO:0000256" key="7">
    <source>
        <dbReference type="ARBA" id="ARBA00022605"/>
    </source>
</evidence>
<organism evidence="12 13">
    <name type="scientific">Ligilactobacillus ubinensis</name>
    <dbReference type="NCBI Taxonomy" id="2876789"/>
    <lineage>
        <taxon>Bacteria</taxon>
        <taxon>Bacillati</taxon>
        <taxon>Bacillota</taxon>
        <taxon>Bacilli</taxon>
        <taxon>Lactobacillales</taxon>
        <taxon>Lactobacillaceae</taxon>
        <taxon>Ligilactobacillus</taxon>
    </lineage>
</organism>
<dbReference type="PANTHER" id="PTHR43345">
    <property type="entry name" value="3-ISOPROPYLMALATE DEHYDRATASE SMALL SUBUNIT 2-RELATED-RELATED"/>
    <property type="match status" value="1"/>
</dbReference>
<dbReference type="CDD" id="cd01577">
    <property type="entry name" value="IPMI_Swivel"/>
    <property type="match status" value="1"/>
</dbReference>
<keyword evidence="9 10" id="KW-0100">Branched-chain amino acid biosynthesis</keyword>
<dbReference type="GO" id="GO:0009098">
    <property type="term" value="P:L-leucine biosynthetic process"/>
    <property type="evidence" value="ECO:0007669"/>
    <property type="project" value="UniProtKB-UniRule"/>
</dbReference>
<evidence type="ECO:0000256" key="1">
    <source>
        <dbReference type="ARBA" id="ARBA00000491"/>
    </source>
</evidence>
<keyword evidence="6 10" id="KW-0432">Leucine biosynthesis</keyword>
<evidence type="ECO:0000256" key="9">
    <source>
        <dbReference type="ARBA" id="ARBA00023304"/>
    </source>
</evidence>
<dbReference type="Proteomes" id="UP001139006">
    <property type="component" value="Unassembled WGS sequence"/>
</dbReference>
<comment type="subunit">
    <text evidence="5 10">Heterodimer of LeuC and LeuD.</text>
</comment>
<sequence length="195" mass="22432">MDPITVHTGRTVALMNDNIDTDQIIPKQFLKNILKTGYANSLFFDWRYDDAGKPNKDFELNKPERQGASILITGSNFGCGSSREHAAWALKDWGFRVIIAGGYSDIFYMNCTKNGILPVVLPQNARDYLAKIASQEEITIDLPNQEVCCGKEKYHFDFDQTWKQKFINGDDDIDITMAYQQQIEEYEQKLPVFWQ</sequence>
<evidence type="ECO:0000259" key="11">
    <source>
        <dbReference type="Pfam" id="PF00694"/>
    </source>
</evidence>
<evidence type="ECO:0000256" key="8">
    <source>
        <dbReference type="ARBA" id="ARBA00023239"/>
    </source>
</evidence>
<dbReference type="InterPro" id="IPR033940">
    <property type="entry name" value="IPMI_Swivel"/>
</dbReference>
<accession>A0A9X2FFZ2</accession>
<keyword evidence="8 10" id="KW-0456">Lyase</keyword>
<dbReference type="RefSeq" id="WP_253358502.1">
    <property type="nucleotide sequence ID" value="NZ_JAIULA010000001.1"/>
</dbReference>
<gene>
    <name evidence="10 12" type="primary">leuD</name>
    <name evidence="12" type="ORF">LB941_00455</name>
</gene>
<evidence type="ECO:0000256" key="4">
    <source>
        <dbReference type="ARBA" id="ARBA00009845"/>
    </source>
</evidence>
<evidence type="ECO:0000256" key="6">
    <source>
        <dbReference type="ARBA" id="ARBA00022430"/>
    </source>
</evidence>
<evidence type="ECO:0000256" key="10">
    <source>
        <dbReference type="HAMAP-Rule" id="MF_01031"/>
    </source>
</evidence>
<keyword evidence="7 10" id="KW-0028">Amino-acid biosynthesis</keyword>
<dbReference type="GO" id="GO:0003861">
    <property type="term" value="F:3-isopropylmalate dehydratase activity"/>
    <property type="evidence" value="ECO:0007669"/>
    <property type="project" value="UniProtKB-UniRule"/>
</dbReference>
<comment type="caution">
    <text evidence="12">The sequence shown here is derived from an EMBL/GenBank/DDBJ whole genome shotgun (WGS) entry which is preliminary data.</text>
</comment>
<evidence type="ECO:0000256" key="5">
    <source>
        <dbReference type="ARBA" id="ARBA00011271"/>
    </source>
</evidence>
<evidence type="ECO:0000256" key="2">
    <source>
        <dbReference type="ARBA" id="ARBA00002695"/>
    </source>
</evidence>
<comment type="function">
    <text evidence="2 10">Catalyzes the isomerization between 2-isopropylmalate and 3-isopropylmalate, via the formation of 2-isopropylmaleate.</text>
</comment>
<dbReference type="NCBIfam" id="TIGR00171">
    <property type="entry name" value="leuD"/>
    <property type="match status" value="1"/>
</dbReference>
<dbReference type="EMBL" id="JAIULA010000001">
    <property type="protein sequence ID" value="MCP0885802.1"/>
    <property type="molecule type" value="Genomic_DNA"/>
</dbReference>
<dbReference type="SUPFAM" id="SSF52016">
    <property type="entry name" value="LeuD/IlvD-like"/>
    <property type="match status" value="1"/>
</dbReference>
<comment type="pathway">
    <text evidence="3 10">Amino-acid biosynthesis; L-leucine biosynthesis; L-leucine from 3-methyl-2-oxobutanoate: step 2/4.</text>
</comment>
<evidence type="ECO:0000313" key="12">
    <source>
        <dbReference type="EMBL" id="MCP0885802.1"/>
    </source>
</evidence>
<dbReference type="EC" id="4.2.1.33" evidence="10"/>
<dbReference type="PANTHER" id="PTHR43345:SF5">
    <property type="entry name" value="3-ISOPROPYLMALATE DEHYDRATASE SMALL SUBUNIT"/>
    <property type="match status" value="1"/>
</dbReference>
<dbReference type="GO" id="GO:0009316">
    <property type="term" value="C:3-isopropylmalate dehydratase complex"/>
    <property type="evidence" value="ECO:0007669"/>
    <property type="project" value="InterPro"/>
</dbReference>